<reference evidence="3" key="1">
    <citation type="journal article" date="2019" name="Int. J. Syst. Evol. Microbiol.">
        <title>The Global Catalogue of Microorganisms (GCM) 10K type strain sequencing project: providing services to taxonomists for standard genome sequencing and annotation.</title>
        <authorList>
            <consortium name="The Broad Institute Genomics Platform"/>
            <consortium name="The Broad Institute Genome Sequencing Center for Infectious Disease"/>
            <person name="Wu L."/>
            <person name="Ma J."/>
        </authorList>
    </citation>
    <scope>NUCLEOTIDE SEQUENCE [LARGE SCALE GENOMIC DNA]</scope>
    <source>
        <strain evidence="3">JCM 13518</strain>
    </source>
</reference>
<evidence type="ECO:0000313" key="3">
    <source>
        <dbReference type="Proteomes" id="UP001501057"/>
    </source>
</evidence>
<comment type="caution">
    <text evidence="2">The sequence shown here is derived from an EMBL/GenBank/DDBJ whole genome shotgun (WGS) entry which is preliminary data.</text>
</comment>
<keyword evidence="3" id="KW-1185">Reference proteome</keyword>
<evidence type="ECO:0008006" key="4">
    <source>
        <dbReference type="Google" id="ProtNLM"/>
    </source>
</evidence>
<dbReference type="Proteomes" id="UP001501057">
    <property type="component" value="Unassembled WGS sequence"/>
</dbReference>
<comment type="similarity">
    <text evidence="1">Belongs to the HyuE racemase family.</text>
</comment>
<organism evidence="2 3">
    <name type="scientific">Aeromicrobium alkaliterrae</name>
    <dbReference type="NCBI Taxonomy" id="302168"/>
    <lineage>
        <taxon>Bacteria</taxon>
        <taxon>Bacillati</taxon>
        <taxon>Actinomycetota</taxon>
        <taxon>Actinomycetes</taxon>
        <taxon>Propionibacteriales</taxon>
        <taxon>Nocardioidaceae</taxon>
        <taxon>Aeromicrobium</taxon>
    </lineage>
</organism>
<accession>A0ABP4W6I5</accession>
<proteinExistence type="inferred from homology"/>
<sequence length="274" mass="28582">MPDIRTVTMINSDGKAEPPLGVPEGTRLRLQELRVRLMAKTPYEHLVTEIATVDAGEAAIAAGSDVIYIDTLGDYGLERLRAVSPVPVLGAGEIAMATVAAEGRPVSIVTVWPVSMAYLYDQMIARHAGGELVAGVHHFSAESELDLVGTGAGIKARMNRGEGDLLDQLAQACRDAALADGTDTILLGCTCMWSVAEQITERTGLRVLEPSRTGLQAAFDVALSAGGPAVAQATPSDRLGTVTALVDAWLGEGSDVAVPTDDCEVCVFTPAGVV</sequence>
<dbReference type="Pfam" id="PF01177">
    <property type="entry name" value="Asp_Glu_race"/>
    <property type="match status" value="1"/>
</dbReference>
<gene>
    <name evidence="2" type="ORF">GCM10009710_28010</name>
</gene>
<dbReference type="RefSeq" id="WP_344202732.1">
    <property type="nucleotide sequence ID" value="NZ_BAAAME010000005.1"/>
</dbReference>
<protein>
    <recommendedName>
        <fullName evidence="4">Hydantoin racemase</fullName>
    </recommendedName>
</protein>
<dbReference type="EMBL" id="BAAAME010000005">
    <property type="protein sequence ID" value="GAA1746363.1"/>
    <property type="molecule type" value="Genomic_DNA"/>
</dbReference>
<dbReference type="InterPro" id="IPR053714">
    <property type="entry name" value="Iso_Racemase_Enz_sf"/>
</dbReference>
<dbReference type="InterPro" id="IPR015942">
    <property type="entry name" value="Asp/Glu/hydantoin_racemase"/>
</dbReference>
<name>A0ABP4W6I5_9ACTN</name>
<evidence type="ECO:0000313" key="2">
    <source>
        <dbReference type="EMBL" id="GAA1746363.1"/>
    </source>
</evidence>
<evidence type="ECO:0000256" key="1">
    <source>
        <dbReference type="ARBA" id="ARBA00038414"/>
    </source>
</evidence>
<dbReference type="Gene3D" id="3.40.50.12500">
    <property type="match status" value="1"/>
</dbReference>